<evidence type="ECO:0000256" key="2">
    <source>
        <dbReference type="ARBA" id="ARBA00023235"/>
    </source>
</evidence>
<evidence type="ECO:0000256" key="1">
    <source>
        <dbReference type="ARBA" id="ARBA00008754"/>
    </source>
</evidence>
<accession>A0A5M4B7R5</accession>
<dbReference type="AlphaFoldDB" id="A0A5M4B7R5"/>
<dbReference type="PANTHER" id="PTHR30345:SF0">
    <property type="entry name" value="DNA DAMAGE-REPAIR_TOLERATION PROTEIN DRT102"/>
    <property type="match status" value="1"/>
</dbReference>
<feature type="active site" description="Proton donor" evidence="3">
    <location>
        <position position="112"/>
    </location>
</feature>
<feature type="binding site" evidence="4">
    <location>
        <position position="123"/>
    </location>
    <ligand>
        <name>D-ribulose 5-phosphate</name>
        <dbReference type="ChEBI" id="CHEBI:58121"/>
    </ligand>
</feature>
<feature type="binding site" evidence="4">
    <location>
        <position position="146"/>
    </location>
    <ligand>
        <name>D-ribulose 5-phosphate</name>
        <dbReference type="ChEBI" id="CHEBI:58121"/>
    </ligand>
</feature>
<comment type="similarity">
    <text evidence="1">Belongs to the LacAB/RpiB family.</text>
</comment>
<keyword evidence="6" id="KW-1185">Reference proteome</keyword>
<keyword evidence="2 5" id="KW-0413">Isomerase</keyword>
<evidence type="ECO:0000256" key="4">
    <source>
        <dbReference type="PIRSR" id="PIRSR005384-2"/>
    </source>
</evidence>
<dbReference type="GO" id="GO:0019316">
    <property type="term" value="P:D-allose catabolic process"/>
    <property type="evidence" value="ECO:0007669"/>
    <property type="project" value="TreeGrafter"/>
</dbReference>
<dbReference type="InterPro" id="IPR036569">
    <property type="entry name" value="RpiB_LacA_LacB_sf"/>
</dbReference>
<dbReference type="NCBIfam" id="NF004051">
    <property type="entry name" value="PRK05571.1"/>
    <property type="match status" value="1"/>
</dbReference>
<feature type="binding site" evidence="4">
    <location>
        <position position="113"/>
    </location>
    <ligand>
        <name>D-ribulose 5-phosphate</name>
        <dbReference type="ChEBI" id="CHEBI:58121"/>
    </ligand>
</feature>
<feature type="binding site" evidence="4">
    <location>
        <begin position="22"/>
        <end position="23"/>
    </location>
    <ligand>
        <name>D-ribulose 5-phosphate</name>
        <dbReference type="ChEBI" id="CHEBI:58121"/>
    </ligand>
</feature>
<evidence type="ECO:0000313" key="5">
    <source>
        <dbReference type="EMBL" id="GET45649.1"/>
    </source>
</evidence>
<gene>
    <name evidence="5" type="primary">rpiB</name>
    <name evidence="5" type="ORF">RCZ01_09510</name>
</gene>
<dbReference type="NCBIfam" id="TIGR01120">
    <property type="entry name" value="rpiB"/>
    <property type="match status" value="1"/>
</dbReference>
<dbReference type="Pfam" id="PF02502">
    <property type="entry name" value="LacAB_rpiB"/>
    <property type="match status" value="1"/>
</dbReference>
<dbReference type="GO" id="GO:0004751">
    <property type="term" value="F:ribose-5-phosphate isomerase activity"/>
    <property type="evidence" value="ECO:0007669"/>
    <property type="project" value="TreeGrafter"/>
</dbReference>
<dbReference type="InterPro" id="IPR003500">
    <property type="entry name" value="RpiB_LacA_LacB"/>
</dbReference>
<dbReference type="Proteomes" id="UP000398217">
    <property type="component" value="Unassembled WGS sequence"/>
</dbReference>
<proteinExistence type="inferred from homology"/>
<organism evidence="5 6">
    <name type="scientific">Capnocytophaga felis</name>
    <dbReference type="NCBI Taxonomy" id="2267611"/>
    <lineage>
        <taxon>Bacteria</taxon>
        <taxon>Pseudomonadati</taxon>
        <taxon>Bacteroidota</taxon>
        <taxon>Flavobacteriia</taxon>
        <taxon>Flavobacteriales</taxon>
        <taxon>Flavobacteriaceae</taxon>
        <taxon>Capnocytophaga</taxon>
    </lineage>
</organism>
<dbReference type="EMBL" id="BLBC01000005">
    <property type="protein sequence ID" value="GET45649.1"/>
    <property type="molecule type" value="Genomic_DNA"/>
</dbReference>
<reference evidence="6" key="1">
    <citation type="journal article" date="2020" name="Int. J. Syst. Evol. Microbiol.">
        <title>Capnocytophaga felis sp. nov. isolated from the feline oral cavity.</title>
        <authorList>
            <person name="Suzuki M."/>
            <person name="Umeda K."/>
            <person name="Kimura M."/>
            <person name="Imaoka K."/>
            <person name="Morikawa S."/>
            <person name="Maeda K."/>
        </authorList>
    </citation>
    <scope>NUCLEOTIDE SEQUENCE [LARGE SCALE GENOMIC DNA]</scope>
    <source>
        <strain evidence="6">KC07070</strain>
    </source>
</reference>
<dbReference type="SUPFAM" id="SSF89623">
    <property type="entry name" value="Ribose/Galactose isomerase RpiB/AlsB"/>
    <property type="match status" value="1"/>
</dbReference>
<feature type="binding site" evidence="4">
    <location>
        <begin position="80"/>
        <end position="84"/>
    </location>
    <ligand>
        <name>D-ribulose 5-phosphate</name>
        <dbReference type="ChEBI" id="CHEBI:58121"/>
    </ligand>
</feature>
<name>A0A5M4B7R5_9FLAO</name>
<dbReference type="InterPro" id="IPR004785">
    <property type="entry name" value="RpiB"/>
</dbReference>
<feature type="active site" description="Proton acceptor" evidence="3">
    <location>
        <position position="79"/>
    </location>
</feature>
<evidence type="ECO:0000256" key="3">
    <source>
        <dbReference type="PIRSR" id="PIRSR005384-1"/>
    </source>
</evidence>
<evidence type="ECO:0000313" key="6">
    <source>
        <dbReference type="Proteomes" id="UP000398217"/>
    </source>
</evidence>
<dbReference type="PANTHER" id="PTHR30345">
    <property type="entry name" value="RIBOSE-5-PHOSPHATE ISOMERASE B"/>
    <property type="match status" value="1"/>
</dbReference>
<dbReference type="Gene3D" id="3.40.1400.10">
    <property type="entry name" value="Sugar-phosphate isomerase, RpiB/LacA/LacB"/>
    <property type="match status" value="1"/>
</dbReference>
<comment type="caution">
    <text evidence="5">The sequence shown here is derived from an EMBL/GenBank/DDBJ whole genome shotgun (WGS) entry which is preliminary data.</text>
</comment>
<dbReference type="PIRSF" id="PIRSF005384">
    <property type="entry name" value="RpiB_LacA_B"/>
    <property type="match status" value="1"/>
</dbReference>
<feature type="binding site" evidence="4">
    <location>
        <position position="150"/>
    </location>
    <ligand>
        <name>D-ribulose 5-phosphate</name>
        <dbReference type="ChEBI" id="CHEBI:58121"/>
    </ligand>
</feature>
<dbReference type="NCBIfam" id="TIGR00689">
    <property type="entry name" value="rpiB_lacA_lacB"/>
    <property type="match status" value="1"/>
</dbReference>
<protein>
    <submittedName>
        <fullName evidence="5">Ribose 5-phosphate isomerase B</fullName>
    </submittedName>
</protein>
<dbReference type="GO" id="GO:0009052">
    <property type="term" value="P:pentose-phosphate shunt, non-oxidative branch"/>
    <property type="evidence" value="ECO:0007669"/>
    <property type="project" value="TreeGrafter"/>
</dbReference>
<sequence length="157" mass="17176">MIFYIFAIRKTQSEMKIAIGNDHAGPAYKKAIVAYLESQNIEVLNFGTDTFDSVDYPDFGHKVAEAVASKKADLGIVICGSGNGIAITANKHQEIRCALCWTKEIAALARQHNDANVVSIPARFTAIEQAVEIVKTFLNTNFEGGRHTGRVNKISCM</sequence>